<reference evidence="1 2" key="1">
    <citation type="submission" date="2016-07" db="EMBL/GenBank/DDBJ databases">
        <authorList>
            <person name="Adewale K.A."/>
            <person name="Blau A.I."/>
            <person name="Scott S.R."/>
            <person name="Westervelt L.M."/>
            <person name="Nayek S."/>
            <person name="Hughes L.E."/>
            <person name="Garlena R.A."/>
            <person name="Russell D.A."/>
            <person name="Pope W.H."/>
            <person name="Jacobs-Sera D."/>
            <person name="Hendrix R.W."/>
            <person name="Hatfull G.F."/>
        </authorList>
    </citation>
    <scope>NUCLEOTIDE SEQUENCE [LARGE SCALE GENOMIC DNA]</scope>
</reference>
<proteinExistence type="predicted"/>
<name>A0A1C9LWS7_9CAUD</name>
<dbReference type="EMBL" id="KX507344">
    <property type="protein sequence ID" value="AOQ27029.1"/>
    <property type="molecule type" value="Genomic_DNA"/>
</dbReference>
<organism evidence="1 2">
    <name type="scientific">Streptomyces phage Godpower</name>
    <dbReference type="NCBI Taxonomy" id="1873995"/>
    <lineage>
        <taxon>Viruses</taxon>
        <taxon>Duplodnaviria</taxon>
        <taxon>Heunggongvirae</taxon>
        <taxon>Uroviricota</taxon>
        <taxon>Caudoviricetes</taxon>
        <taxon>Arquatrovirinae</taxon>
        <taxon>Likavirus</taxon>
        <taxon>Likavirus lika</taxon>
    </lineage>
</organism>
<evidence type="ECO:0000313" key="1">
    <source>
        <dbReference type="EMBL" id="AOQ27029.1"/>
    </source>
</evidence>
<gene>
    <name evidence="1" type="ORF">SEA_GODPOWER_54</name>
</gene>
<evidence type="ECO:0000313" key="2">
    <source>
        <dbReference type="Proteomes" id="UP000224465"/>
    </source>
</evidence>
<protein>
    <submittedName>
        <fullName evidence="1">Uncharacterized protein</fullName>
    </submittedName>
</protein>
<accession>A0A1C9LWS7</accession>
<sequence length="60" mass="7058">MKPTSIEFWRLRWTTLDGKRMTSAVSYDRTVRDERLAELAAQGVTDAEPFLYDPFNDEEM</sequence>
<dbReference type="Proteomes" id="UP000224465">
    <property type="component" value="Segment"/>
</dbReference>